<name>A0A1S1HC25_9SPHN</name>
<feature type="domain" description="HTH lysR-type" evidence="5">
    <location>
        <begin position="3"/>
        <end position="60"/>
    </location>
</feature>
<dbReference type="AlphaFoldDB" id="A0A1S1HC25"/>
<evidence type="ECO:0000313" key="7">
    <source>
        <dbReference type="Proteomes" id="UP000179467"/>
    </source>
</evidence>
<dbReference type="GO" id="GO:0003677">
    <property type="term" value="F:DNA binding"/>
    <property type="evidence" value="ECO:0007669"/>
    <property type="project" value="UniProtKB-KW"/>
</dbReference>
<dbReference type="Pfam" id="PF00126">
    <property type="entry name" value="HTH_1"/>
    <property type="match status" value="1"/>
</dbReference>
<dbReference type="InterPro" id="IPR036390">
    <property type="entry name" value="WH_DNA-bd_sf"/>
</dbReference>
<keyword evidence="2" id="KW-0805">Transcription regulation</keyword>
<keyword evidence="3" id="KW-0238">DNA-binding</keyword>
<dbReference type="CDD" id="cd08414">
    <property type="entry name" value="PBP2_LTTR_aromatics_like"/>
    <property type="match status" value="1"/>
</dbReference>
<reference evidence="6 7" key="1">
    <citation type="submission" date="2016-09" db="EMBL/GenBank/DDBJ databases">
        <title>Metabolic pathway, cell adaptation mechanisms and a novel monoxygenase revealed through proteogenomic-transcription analysis of a Sphingomonas haloaromaticamans strain degrading the fungicide ortho-phenylphenol.</title>
        <authorList>
            <person name="Perruchon C."/>
            <person name="Papadopoulou E.S."/>
            <person name="Rousidou C."/>
            <person name="Vasileiadis S."/>
            <person name="Tanou G."/>
            <person name="Amoutzias G."/>
            <person name="Molassiotis A."/>
            <person name="Karpouzas D.G."/>
        </authorList>
    </citation>
    <scope>NUCLEOTIDE SEQUENCE [LARGE SCALE GENOMIC DNA]</scope>
    <source>
        <strain evidence="6 7">P3</strain>
    </source>
</reference>
<evidence type="ECO:0000256" key="4">
    <source>
        <dbReference type="ARBA" id="ARBA00023163"/>
    </source>
</evidence>
<dbReference type="PANTHER" id="PTHR30346">
    <property type="entry name" value="TRANSCRIPTIONAL DUAL REGULATOR HCAR-RELATED"/>
    <property type="match status" value="1"/>
</dbReference>
<comment type="similarity">
    <text evidence="1">Belongs to the LysR transcriptional regulatory family.</text>
</comment>
<dbReference type="InterPro" id="IPR005119">
    <property type="entry name" value="LysR_subst-bd"/>
</dbReference>
<evidence type="ECO:0000256" key="3">
    <source>
        <dbReference type="ARBA" id="ARBA00023125"/>
    </source>
</evidence>
<sequence length="307" mass="33399">MSFDIRQLRYAIAAADHGSFYRAARALDIEQSTLSRNILKLERAIGVKIFERSRAGVTMTIAGGTFIRSAKPMLANADKLVALMRAAGQGHAGGLMIGYNSSVSAGNLRATVLGWRAAHPDVDLDGVEADRSALIAGLDTWEIDIAILMGEANHDGYRRESFWSERVLAALPSDHPLAEREIVHWTDLRGERFLLTAADPGSEIRDMLLGRLAGSGTTPDIRMHQSSRESILSVLGDGLGVSIICEGASGARYPDVVYRPIHGEQGPALIGYSGYWRDDNGNPALRRFLGFIKARYALSFDFSGLLQ</sequence>
<evidence type="ECO:0000259" key="5">
    <source>
        <dbReference type="PROSITE" id="PS50931"/>
    </source>
</evidence>
<dbReference type="PRINTS" id="PR00039">
    <property type="entry name" value="HTHLYSR"/>
</dbReference>
<keyword evidence="4" id="KW-0804">Transcription</keyword>
<dbReference type="PROSITE" id="PS50931">
    <property type="entry name" value="HTH_LYSR"/>
    <property type="match status" value="1"/>
</dbReference>
<dbReference type="InterPro" id="IPR000847">
    <property type="entry name" value="LysR_HTH_N"/>
</dbReference>
<dbReference type="FunFam" id="1.10.10.10:FF:000001">
    <property type="entry name" value="LysR family transcriptional regulator"/>
    <property type="match status" value="1"/>
</dbReference>
<dbReference type="Pfam" id="PF03466">
    <property type="entry name" value="LysR_substrate"/>
    <property type="match status" value="1"/>
</dbReference>
<dbReference type="OrthoDB" id="7216893at2"/>
<organism evidence="6 7">
    <name type="scientific">Edaphosphingomonas haloaromaticamans</name>
    <dbReference type="NCBI Taxonomy" id="653954"/>
    <lineage>
        <taxon>Bacteria</taxon>
        <taxon>Pseudomonadati</taxon>
        <taxon>Pseudomonadota</taxon>
        <taxon>Alphaproteobacteria</taxon>
        <taxon>Sphingomonadales</taxon>
        <taxon>Rhizorhabdaceae</taxon>
        <taxon>Edaphosphingomonas</taxon>
    </lineage>
</organism>
<dbReference type="GO" id="GO:0003700">
    <property type="term" value="F:DNA-binding transcription factor activity"/>
    <property type="evidence" value="ECO:0007669"/>
    <property type="project" value="InterPro"/>
</dbReference>
<dbReference type="Proteomes" id="UP000179467">
    <property type="component" value="Unassembled WGS sequence"/>
</dbReference>
<evidence type="ECO:0000256" key="2">
    <source>
        <dbReference type="ARBA" id="ARBA00023015"/>
    </source>
</evidence>
<protein>
    <submittedName>
        <fullName evidence="6">Hydrogen peroxide-inducible regulon activator</fullName>
    </submittedName>
</protein>
<dbReference type="EMBL" id="MIPT01000001">
    <property type="protein sequence ID" value="OHT18853.1"/>
    <property type="molecule type" value="Genomic_DNA"/>
</dbReference>
<gene>
    <name evidence="6" type="primary">oxyR_1</name>
    <name evidence="6" type="ORF">BHE75_00832</name>
</gene>
<dbReference type="SUPFAM" id="SSF53850">
    <property type="entry name" value="Periplasmic binding protein-like II"/>
    <property type="match status" value="1"/>
</dbReference>
<dbReference type="SUPFAM" id="SSF46785">
    <property type="entry name" value="Winged helix' DNA-binding domain"/>
    <property type="match status" value="1"/>
</dbReference>
<evidence type="ECO:0000256" key="1">
    <source>
        <dbReference type="ARBA" id="ARBA00009437"/>
    </source>
</evidence>
<dbReference type="PANTHER" id="PTHR30346:SF0">
    <property type="entry name" value="HCA OPERON TRANSCRIPTIONAL ACTIVATOR HCAR"/>
    <property type="match status" value="1"/>
</dbReference>
<dbReference type="RefSeq" id="WP_070932610.1">
    <property type="nucleotide sequence ID" value="NZ_MIPT01000001.1"/>
</dbReference>
<dbReference type="Gene3D" id="3.40.190.10">
    <property type="entry name" value="Periplasmic binding protein-like II"/>
    <property type="match status" value="2"/>
</dbReference>
<evidence type="ECO:0000313" key="6">
    <source>
        <dbReference type="EMBL" id="OHT18853.1"/>
    </source>
</evidence>
<accession>A0A1S1HC25</accession>
<comment type="caution">
    <text evidence="6">The sequence shown here is derived from an EMBL/GenBank/DDBJ whole genome shotgun (WGS) entry which is preliminary data.</text>
</comment>
<proteinExistence type="inferred from homology"/>
<dbReference type="GO" id="GO:0032993">
    <property type="term" value="C:protein-DNA complex"/>
    <property type="evidence" value="ECO:0007669"/>
    <property type="project" value="TreeGrafter"/>
</dbReference>
<dbReference type="InterPro" id="IPR036388">
    <property type="entry name" value="WH-like_DNA-bd_sf"/>
</dbReference>
<keyword evidence="7" id="KW-1185">Reference proteome</keyword>
<dbReference type="Gene3D" id="1.10.10.10">
    <property type="entry name" value="Winged helix-like DNA-binding domain superfamily/Winged helix DNA-binding domain"/>
    <property type="match status" value="1"/>
</dbReference>